<dbReference type="SMART" id="SM00608">
    <property type="entry name" value="ACR"/>
    <property type="match status" value="1"/>
</dbReference>
<evidence type="ECO:0000256" key="10">
    <source>
        <dbReference type="SAM" id="Phobius"/>
    </source>
</evidence>
<dbReference type="Proteomes" id="UP001165740">
    <property type="component" value="Chromosome 13"/>
</dbReference>
<keyword evidence="2 8" id="KW-0479">Metal-binding</keyword>
<evidence type="ECO:0000256" key="1">
    <source>
        <dbReference type="ARBA" id="ARBA00022670"/>
    </source>
</evidence>
<evidence type="ECO:0000256" key="6">
    <source>
        <dbReference type="ARBA" id="ARBA00023157"/>
    </source>
</evidence>
<dbReference type="PANTHER" id="PTHR11905:SF159">
    <property type="entry name" value="ADAM METALLOPROTEASE"/>
    <property type="match status" value="1"/>
</dbReference>
<evidence type="ECO:0000256" key="8">
    <source>
        <dbReference type="PROSITE-ProRule" id="PRU00276"/>
    </source>
</evidence>
<dbReference type="OrthoDB" id="6134861at2759"/>
<keyword evidence="4 8" id="KW-0862">Zinc</keyword>
<feature type="binding site" evidence="8">
    <location>
        <position position="408"/>
    </location>
    <ligand>
        <name>Zn(2+)</name>
        <dbReference type="ChEBI" id="CHEBI:29105"/>
        <note>catalytic</note>
    </ligand>
</feature>
<keyword evidence="5" id="KW-0482">Metalloprotease</keyword>
<feature type="active site" evidence="8">
    <location>
        <position position="405"/>
    </location>
</feature>
<dbReference type="PANTHER" id="PTHR11905">
    <property type="entry name" value="ADAM A DISINTEGRIN AND METALLOPROTEASE DOMAIN"/>
    <property type="match status" value="1"/>
</dbReference>
<proteinExistence type="predicted"/>
<dbReference type="AlphaFoldDB" id="A0A9W2YR34"/>
<feature type="compositionally biased region" description="Low complexity" evidence="9">
    <location>
        <begin position="223"/>
        <end position="232"/>
    </location>
</feature>
<dbReference type="InterPro" id="IPR024079">
    <property type="entry name" value="MetalloPept_cat_dom_sf"/>
</dbReference>
<dbReference type="PROSITE" id="PS50215">
    <property type="entry name" value="ADAM_MEPRO"/>
    <property type="match status" value="1"/>
</dbReference>
<reference evidence="14" key="1">
    <citation type="submission" date="2025-08" db="UniProtKB">
        <authorList>
            <consortium name="RefSeq"/>
        </authorList>
    </citation>
    <scope>IDENTIFICATION</scope>
</reference>
<evidence type="ECO:0000313" key="13">
    <source>
        <dbReference type="Proteomes" id="UP001165740"/>
    </source>
</evidence>
<keyword evidence="13" id="KW-1185">Reference proteome</keyword>
<protein>
    <submittedName>
        <fullName evidence="14">Uncharacterized protein LOC106067575</fullName>
    </submittedName>
</protein>
<keyword evidence="10" id="KW-1133">Transmembrane helix</keyword>
<evidence type="ECO:0000256" key="7">
    <source>
        <dbReference type="ARBA" id="ARBA00023180"/>
    </source>
</evidence>
<accession>A0A9W2YR34</accession>
<keyword evidence="6" id="KW-1015">Disulfide bond</keyword>
<dbReference type="RefSeq" id="XP_055865194.1">
    <property type="nucleotide sequence ID" value="XM_056009219.1"/>
</dbReference>
<keyword evidence="10" id="KW-0812">Transmembrane</keyword>
<evidence type="ECO:0000256" key="11">
    <source>
        <dbReference type="SAM" id="SignalP"/>
    </source>
</evidence>
<feature type="region of interest" description="Disordered" evidence="9">
    <location>
        <begin position="211"/>
        <end position="236"/>
    </location>
</feature>
<dbReference type="SUPFAM" id="SSF55486">
    <property type="entry name" value="Metalloproteases ('zincins'), catalytic domain"/>
    <property type="match status" value="1"/>
</dbReference>
<keyword evidence="10" id="KW-0472">Membrane</keyword>
<evidence type="ECO:0000313" key="14">
    <source>
        <dbReference type="RefSeq" id="XP_055865194.1"/>
    </source>
</evidence>
<organism evidence="13 14">
    <name type="scientific">Biomphalaria glabrata</name>
    <name type="common">Bloodfluke planorb</name>
    <name type="synonym">Freshwater snail</name>
    <dbReference type="NCBI Taxonomy" id="6526"/>
    <lineage>
        <taxon>Eukaryota</taxon>
        <taxon>Metazoa</taxon>
        <taxon>Spiralia</taxon>
        <taxon>Lophotrochozoa</taxon>
        <taxon>Mollusca</taxon>
        <taxon>Gastropoda</taxon>
        <taxon>Heterobranchia</taxon>
        <taxon>Euthyneura</taxon>
        <taxon>Panpulmonata</taxon>
        <taxon>Hygrophila</taxon>
        <taxon>Lymnaeoidea</taxon>
        <taxon>Planorbidae</taxon>
        <taxon>Biomphalaria</taxon>
    </lineage>
</organism>
<dbReference type="GO" id="GO:0046872">
    <property type="term" value="F:metal ion binding"/>
    <property type="evidence" value="ECO:0007669"/>
    <property type="project" value="UniProtKB-KW"/>
</dbReference>
<dbReference type="Pfam" id="PF17771">
    <property type="entry name" value="ADAMTS_CR_2"/>
    <property type="match status" value="1"/>
</dbReference>
<feature type="transmembrane region" description="Helical" evidence="10">
    <location>
        <begin position="973"/>
        <end position="996"/>
    </location>
</feature>
<dbReference type="Gene3D" id="3.40.390.10">
    <property type="entry name" value="Collagenase (Catalytic Domain)"/>
    <property type="match status" value="1"/>
</dbReference>
<keyword evidence="3" id="KW-0378">Hydrolase</keyword>
<feature type="chain" id="PRO_5040917612" evidence="11">
    <location>
        <begin position="18"/>
        <end position="997"/>
    </location>
</feature>
<evidence type="ECO:0000256" key="3">
    <source>
        <dbReference type="ARBA" id="ARBA00022801"/>
    </source>
</evidence>
<dbReference type="InterPro" id="IPR006586">
    <property type="entry name" value="ADAM_Cys-rich"/>
</dbReference>
<sequence>MSVNVVVFLVFIGQISSTDVMLQYESSDVTGDQMPDQVNVTFNTETKSLTKLNLRRSRYFNLDIPVYTLDTDREGFFQKHKVKTRPRKDIGFYQDYTNNAVFRIQRSPEKLAYKKSKLKMKGEFLMNTSKYLFDSDRKSRNRPWRKPTFQTFSDSRRTAIPLSTTTILDQFVYALELVNTTRSEMFDKSHARIAPSEVKKLVRMKVVNSRDKKLNSAGQNSNRSISRSVPQSRPRRRAGRDYYVDVVALADFKMYSRFLAQANNDHLTAMQNILENYAYIFSGADMLYQAIQHPEYTIHILLSKIYVLQTLAASRFTGVNDTYGYLNEITALNSLTAFYNGYGRGIVGIYDHVMLFTGYDLCDQGAPVSGSTFNATMCQTDGKSVSVIWDRQGYNYDTIDTVAHELAHSLSAFHDGEVYPCNDSQRYIMDISGAKVRPGTEFNPWRFSPCSIRHFTSFLEEKMDTSRGYRCLVYSIETSADIPDVNAKQWGQLVKPDQQCQQMYGSGSYVCRLDKNYISTICRIMYCFDPLKHACYQISALIGTSCGDGKICIHGQCVSDPYAPQVNENCVLGDKPGDSCSSFVKGFNGVCYDSGNYIACCASCNDVSRPVLGCEYGDRIKGCTIVHCYGFKVDCCGTCKYGTPYNPTTSTRRTTPKRLATTLKRPVIFTLVKDCKPGDKDLRPELCTGITVCLIQPSICCSFCFKTTTTAATSKTTTKECKPGDADLYPELCTSSFFCLIQPLLCCHSCSYYFQSTTTTTPTTPFITTTSPKECKPGDPDVRPELCHSPRVCLIQPLYCCNYCSYYFQSTPRTTRTTRTTPFIISTLPKECKPGFPDVRPELCSSPRVCLIRPLYCCNYCSYYFQSTPRTTPTTPFITPTLPKGCEPGDLDLRPQLCTNISICKTQPTQCCNYCSIHFNTQTTSTTQLTSPKECVLGEPDLSPELCTRPSICQTQPSMCCNYCLSHDSSASFLYNICICRLFFFFGALHCVFLFLA</sequence>
<feature type="binding site" evidence="8">
    <location>
        <position position="404"/>
    </location>
    <ligand>
        <name>Zn(2+)</name>
        <dbReference type="ChEBI" id="CHEBI:29105"/>
        <note>catalytic</note>
    </ligand>
</feature>
<evidence type="ECO:0000256" key="4">
    <source>
        <dbReference type="ARBA" id="ARBA00022833"/>
    </source>
</evidence>
<name>A0A9W2YR34_BIOGL</name>
<evidence type="ECO:0000256" key="9">
    <source>
        <dbReference type="SAM" id="MobiDB-lite"/>
    </source>
</evidence>
<dbReference type="GeneID" id="106067575"/>
<evidence type="ECO:0000256" key="5">
    <source>
        <dbReference type="ARBA" id="ARBA00023049"/>
    </source>
</evidence>
<dbReference type="Pfam" id="PF01421">
    <property type="entry name" value="Reprolysin"/>
    <property type="match status" value="1"/>
</dbReference>
<dbReference type="Gene3D" id="3.40.1620.60">
    <property type="match status" value="1"/>
</dbReference>
<feature type="binding site" evidence="8">
    <location>
        <position position="414"/>
    </location>
    <ligand>
        <name>Zn(2+)</name>
        <dbReference type="ChEBI" id="CHEBI:29105"/>
        <note>catalytic</note>
    </ligand>
</feature>
<comment type="caution">
    <text evidence="8">Lacks conserved residue(s) required for the propagation of feature annotation.</text>
</comment>
<feature type="signal peptide" evidence="11">
    <location>
        <begin position="1"/>
        <end position="17"/>
    </location>
</feature>
<evidence type="ECO:0000259" key="12">
    <source>
        <dbReference type="PROSITE" id="PS50215"/>
    </source>
</evidence>
<dbReference type="InterPro" id="IPR041645">
    <property type="entry name" value="ADAMTS_CR_2"/>
</dbReference>
<dbReference type="InterPro" id="IPR001590">
    <property type="entry name" value="Peptidase_M12B"/>
</dbReference>
<gene>
    <name evidence="14" type="primary">LOC106067575</name>
</gene>
<keyword evidence="7" id="KW-0325">Glycoprotein</keyword>
<dbReference type="GO" id="GO:0006509">
    <property type="term" value="P:membrane protein ectodomain proteolysis"/>
    <property type="evidence" value="ECO:0007669"/>
    <property type="project" value="TreeGrafter"/>
</dbReference>
<evidence type="ECO:0000256" key="2">
    <source>
        <dbReference type="ARBA" id="ARBA00022723"/>
    </source>
</evidence>
<dbReference type="GO" id="GO:0004222">
    <property type="term" value="F:metalloendopeptidase activity"/>
    <property type="evidence" value="ECO:0007669"/>
    <property type="project" value="InterPro"/>
</dbReference>
<keyword evidence="1" id="KW-0645">Protease</keyword>
<keyword evidence="11" id="KW-0732">Signal</keyword>
<feature type="domain" description="Peptidase M12B" evidence="12">
    <location>
        <begin position="242"/>
        <end position="461"/>
    </location>
</feature>